<dbReference type="EMBL" id="CP017019">
    <property type="protein sequence ID" value="AOQ24493.1"/>
    <property type="molecule type" value="Genomic_DNA"/>
</dbReference>
<reference evidence="1 3" key="1">
    <citation type="submission" date="2016-08" db="EMBL/GenBank/DDBJ databases">
        <title>Moorella thermoacetica DSM 103132.</title>
        <authorList>
            <person name="Jendresen C.B."/>
            <person name="Redl S.M."/>
            <person name="Jensen T.O."/>
            <person name="Nielsen A.T."/>
        </authorList>
    </citation>
    <scope>NUCLEOTIDE SEQUENCE [LARGE SCALE GENOMIC DNA]</scope>
    <source>
        <strain evidence="1 3">DSM 103132</strain>
    </source>
</reference>
<evidence type="ECO:0000313" key="2">
    <source>
        <dbReference type="EMBL" id="TYL07645.1"/>
    </source>
</evidence>
<evidence type="ECO:0000313" key="4">
    <source>
        <dbReference type="Proteomes" id="UP000322283"/>
    </source>
</evidence>
<evidence type="ECO:0000313" key="1">
    <source>
        <dbReference type="EMBL" id="AOQ24493.1"/>
    </source>
</evidence>
<keyword evidence="4" id="KW-1185">Reference proteome</keyword>
<organism evidence="1 3">
    <name type="scientific">Neomoorella thermoacetica</name>
    <name type="common">Clostridium thermoaceticum</name>
    <dbReference type="NCBI Taxonomy" id="1525"/>
    <lineage>
        <taxon>Bacteria</taxon>
        <taxon>Bacillati</taxon>
        <taxon>Bacillota</taxon>
        <taxon>Clostridia</taxon>
        <taxon>Neomoorellales</taxon>
        <taxon>Neomoorellaceae</taxon>
        <taxon>Neomoorella</taxon>
    </lineage>
</organism>
<name>A0AAC9MU98_NEOTH</name>
<proteinExistence type="predicted"/>
<evidence type="ECO:0000313" key="3">
    <source>
        <dbReference type="Proteomes" id="UP000094598"/>
    </source>
</evidence>
<dbReference type="EMBL" id="VCDX01000017">
    <property type="protein sequence ID" value="TYL07645.1"/>
    <property type="molecule type" value="Genomic_DNA"/>
</dbReference>
<dbReference type="Proteomes" id="UP000094598">
    <property type="component" value="Chromosome"/>
</dbReference>
<gene>
    <name evidence="1" type="ORF">Maut_02058</name>
    <name evidence="2" type="ORF">MTAT_28680</name>
</gene>
<dbReference type="AlphaFoldDB" id="A0AAC9MU98"/>
<dbReference type="Proteomes" id="UP000322283">
    <property type="component" value="Unassembled WGS sequence"/>
</dbReference>
<reference evidence="2 4" key="2">
    <citation type="submission" date="2019-05" db="EMBL/GenBank/DDBJ databases">
        <title>Genome sequence of Moorella thermoacetica ATCC 33924.</title>
        <authorList>
            <person name="Poehlein A."/>
            <person name="Bengelsdorf F.R."/>
            <person name="Duerre P."/>
            <person name="Daniel R."/>
        </authorList>
    </citation>
    <scope>NUCLEOTIDE SEQUENCE [LARGE SCALE GENOMIC DNA]</scope>
    <source>
        <strain evidence="2 4">ATCC 33924</strain>
    </source>
</reference>
<accession>A0AAC9MU98</accession>
<protein>
    <submittedName>
        <fullName evidence="1">Uncharacterized protein</fullName>
    </submittedName>
</protein>
<sequence>MVGGPLTEEEINELLAAYEELIAQIKEGKVLALTRLPVREEVGNCGSFKGKMVDCFPDKRGNAKYLKGGP</sequence>
<dbReference type="RefSeq" id="WP_069590172.1">
    <property type="nucleotide sequence ID" value="NZ_VCDX01000017.1"/>
</dbReference>